<proteinExistence type="predicted"/>
<sequence>GTSCGTTNGSWMQEEKSNRKAYGSSNGCWKQVKVDVKIKVQVGLGFDLVS</sequence>
<comment type="caution">
    <text evidence="2">The sequence shown here is derived from an EMBL/GenBank/DDBJ whole genome shotgun (WGS) entry which is preliminary data.</text>
</comment>
<evidence type="ECO:0000313" key="2">
    <source>
        <dbReference type="EMBL" id="MCI83517.1"/>
    </source>
</evidence>
<accession>A0A392V5L9</accession>
<reference evidence="2 3" key="1">
    <citation type="journal article" date="2018" name="Front. Plant Sci.">
        <title>Red Clover (Trifolium pratense) and Zigzag Clover (T. medium) - A Picture of Genomic Similarities and Differences.</title>
        <authorList>
            <person name="Dluhosova J."/>
            <person name="Istvanek J."/>
            <person name="Nedelnik J."/>
            <person name="Repkova J."/>
        </authorList>
    </citation>
    <scope>NUCLEOTIDE SEQUENCE [LARGE SCALE GENOMIC DNA]</scope>
    <source>
        <strain evidence="3">cv. 10/8</strain>
        <tissue evidence="2">Leaf</tissue>
    </source>
</reference>
<keyword evidence="3" id="KW-1185">Reference proteome</keyword>
<protein>
    <submittedName>
        <fullName evidence="2">Uncharacterized protein</fullName>
    </submittedName>
</protein>
<dbReference type="Proteomes" id="UP000265520">
    <property type="component" value="Unassembled WGS sequence"/>
</dbReference>
<feature type="compositionally biased region" description="Polar residues" evidence="1">
    <location>
        <begin position="1"/>
        <end position="11"/>
    </location>
</feature>
<name>A0A392V5L9_9FABA</name>
<feature type="non-terminal residue" evidence="2">
    <location>
        <position position="1"/>
    </location>
</feature>
<dbReference type="AlphaFoldDB" id="A0A392V5L9"/>
<evidence type="ECO:0000313" key="3">
    <source>
        <dbReference type="Proteomes" id="UP000265520"/>
    </source>
</evidence>
<dbReference type="EMBL" id="LXQA011069005">
    <property type="protein sequence ID" value="MCI83517.1"/>
    <property type="molecule type" value="Genomic_DNA"/>
</dbReference>
<feature type="region of interest" description="Disordered" evidence="1">
    <location>
        <begin position="1"/>
        <end position="25"/>
    </location>
</feature>
<evidence type="ECO:0000256" key="1">
    <source>
        <dbReference type="SAM" id="MobiDB-lite"/>
    </source>
</evidence>
<organism evidence="2 3">
    <name type="scientific">Trifolium medium</name>
    <dbReference type="NCBI Taxonomy" id="97028"/>
    <lineage>
        <taxon>Eukaryota</taxon>
        <taxon>Viridiplantae</taxon>
        <taxon>Streptophyta</taxon>
        <taxon>Embryophyta</taxon>
        <taxon>Tracheophyta</taxon>
        <taxon>Spermatophyta</taxon>
        <taxon>Magnoliopsida</taxon>
        <taxon>eudicotyledons</taxon>
        <taxon>Gunneridae</taxon>
        <taxon>Pentapetalae</taxon>
        <taxon>rosids</taxon>
        <taxon>fabids</taxon>
        <taxon>Fabales</taxon>
        <taxon>Fabaceae</taxon>
        <taxon>Papilionoideae</taxon>
        <taxon>50 kb inversion clade</taxon>
        <taxon>NPAAA clade</taxon>
        <taxon>Hologalegina</taxon>
        <taxon>IRL clade</taxon>
        <taxon>Trifolieae</taxon>
        <taxon>Trifolium</taxon>
    </lineage>
</organism>